<dbReference type="PANTHER" id="PTHR34227:SF11">
    <property type="entry name" value="CHAPERONE PROTEIN TORD"/>
    <property type="match status" value="1"/>
</dbReference>
<dbReference type="InterPro" id="IPR036411">
    <property type="entry name" value="TorD-like_sf"/>
</dbReference>
<evidence type="ECO:0008006" key="3">
    <source>
        <dbReference type="Google" id="ProtNLM"/>
    </source>
</evidence>
<dbReference type="InterPro" id="IPR020945">
    <property type="entry name" value="DMSO/NO3_reduct_chaperone"/>
</dbReference>
<organism evidence="2">
    <name type="scientific">Muribaculaceae bacterium Z82</name>
    <dbReference type="NCBI Taxonomy" id="2304548"/>
    <lineage>
        <taxon>Bacteria</taxon>
        <taxon>Pseudomonadati</taxon>
        <taxon>Bacteroidota</taxon>
        <taxon>Bacteroidia</taxon>
        <taxon>Bacteroidales</taxon>
        <taxon>Muribaculaceae</taxon>
    </lineage>
</organism>
<sequence length="240" mass="25704">MGFSECDAELLVARFYAYKLFHVVLSAEPTDEVMDALLSDNALDAAAVLTEGGYDVSLLVAAVEELRARRAAEPDFVAAAHKAFNQLFLVPGGKSVKLYESVYAGQMNTIFGETTIDMRRYLREAGLASDAEGNFPEDCLPLMLDFMAALAQRSWEAAQAGDDACAGEPAVDTPAGTGDDAFAAGLRVQKAFADEHLGAWLGSVVASLDAHDASRIYFALGQAMEQFVESDKRWLSAACA</sequence>
<dbReference type="EMBL" id="QWKH01000001">
    <property type="protein sequence ID" value="NBI33472.1"/>
    <property type="molecule type" value="Genomic_DNA"/>
</dbReference>
<comment type="caution">
    <text evidence="2">The sequence shown here is derived from an EMBL/GenBank/DDBJ whole genome shotgun (WGS) entry which is preliminary data.</text>
</comment>
<accession>A0A7C9NU27</accession>
<evidence type="ECO:0000313" key="2">
    <source>
        <dbReference type="EMBL" id="NBI33472.1"/>
    </source>
</evidence>
<keyword evidence="1" id="KW-0143">Chaperone</keyword>
<dbReference type="InterPro" id="IPR050289">
    <property type="entry name" value="TorD/DmsD_chaperones"/>
</dbReference>
<dbReference type="AlphaFoldDB" id="A0A7C9NU27"/>
<name>A0A7C9NU27_9BACT</name>
<gene>
    <name evidence="2" type="ORF">D1639_00160</name>
</gene>
<dbReference type="PANTHER" id="PTHR34227">
    <property type="entry name" value="CHAPERONE PROTEIN YCDY"/>
    <property type="match status" value="1"/>
</dbReference>
<protein>
    <recommendedName>
        <fullName evidence="3">Molecular chaperone TorD</fullName>
    </recommendedName>
</protein>
<dbReference type="SUPFAM" id="SSF89155">
    <property type="entry name" value="TorD-like"/>
    <property type="match status" value="1"/>
</dbReference>
<dbReference type="Gene3D" id="1.10.3480.10">
    <property type="entry name" value="TorD-like"/>
    <property type="match status" value="1"/>
</dbReference>
<proteinExistence type="predicted"/>
<reference evidence="2" key="1">
    <citation type="submission" date="2018-08" db="EMBL/GenBank/DDBJ databases">
        <title>Murine metabolic-syndrome-specific gut microbial biobank.</title>
        <authorList>
            <person name="Liu C."/>
        </authorList>
    </citation>
    <scope>NUCLEOTIDE SEQUENCE [LARGE SCALE GENOMIC DNA]</scope>
    <source>
        <strain evidence="2">Z82</strain>
    </source>
</reference>
<evidence type="ECO:0000256" key="1">
    <source>
        <dbReference type="ARBA" id="ARBA00023186"/>
    </source>
</evidence>
<dbReference type="Pfam" id="PF02613">
    <property type="entry name" value="Nitrate_red_del"/>
    <property type="match status" value="1"/>
</dbReference>